<reference evidence="2 5" key="1">
    <citation type="submission" date="2015-06" db="EMBL/GenBank/DDBJ databases">
        <title>Genome sequence of Pseudoalteromonas carrageenovora.</title>
        <authorList>
            <person name="Xie B.-B."/>
            <person name="Rong J.-C."/>
            <person name="Qin Q.-L."/>
            <person name="Zhang Y.-Z."/>
        </authorList>
    </citation>
    <scope>NUCLEOTIDE SEQUENCE [LARGE SCALE GENOMIC DNA]</scope>
    <source>
        <strain evidence="2 5">IAM 12662</strain>
    </source>
</reference>
<dbReference type="Proteomes" id="UP000615003">
    <property type="component" value="Unassembled WGS sequence"/>
</dbReference>
<evidence type="ECO:0000313" key="2">
    <source>
        <dbReference type="EMBL" id="MBE0381338.1"/>
    </source>
</evidence>
<organism evidence="3 4">
    <name type="scientific">Pseudoalteromonas carrageenovora IAM 12662</name>
    <dbReference type="NCBI Taxonomy" id="1314868"/>
    <lineage>
        <taxon>Bacteria</taxon>
        <taxon>Pseudomonadati</taxon>
        <taxon>Pseudomonadota</taxon>
        <taxon>Gammaproteobacteria</taxon>
        <taxon>Alteromonadales</taxon>
        <taxon>Pseudoalteromonadaceae</taxon>
        <taxon>Pseudoalteromonas</taxon>
    </lineage>
</organism>
<dbReference type="SUPFAM" id="SSF51735">
    <property type="entry name" value="NAD(P)-binding Rossmann-fold domains"/>
    <property type="match status" value="1"/>
</dbReference>
<dbReference type="PANTHER" id="PTHR43245">
    <property type="entry name" value="BIFUNCTIONAL POLYMYXIN RESISTANCE PROTEIN ARNA"/>
    <property type="match status" value="1"/>
</dbReference>
<evidence type="ECO:0000259" key="1">
    <source>
        <dbReference type="Pfam" id="PF01370"/>
    </source>
</evidence>
<reference evidence="3 4" key="2">
    <citation type="submission" date="2017-11" db="EMBL/GenBank/DDBJ databases">
        <authorList>
            <person name="Han C.G."/>
        </authorList>
    </citation>
    <scope>NUCLEOTIDE SEQUENCE [LARGE SCALE GENOMIC DNA]</scope>
    <source>
        <strain evidence="4">ATCC 43555</strain>
        <strain evidence="3">ATCC43555</strain>
    </source>
</reference>
<dbReference type="AlphaFoldDB" id="A0A2K4XA39"/>
<dbReference type="InterPro" id="IPR001509">
    <property type="entry name" value="Epimerase_deHydtase"/>
</dbReference>
<dbReference type="Pfam" id="PF01370">
    <property type="entry name" value="Epimerase"/>
    <property type="match status" value="1"/>
</dbReference>
<name>A0A2K4XA39_PSEVC</name>
<dbReference type="EMBL" id="LT965928">
    <property type="protein sequence ID" value="SOU41185.1"/>
    <property type="molecule type" value="Genomic_DNA"/>
</dbReference>
<protein>
    <submittedName>
        <fullName evidence="3">Epimerase</fullName>
    </submittedName>
</protein>
<keyword evidence="5" id="KW-1185">Reference proteome</keyword>
<feature type="domain" description="NAD-dependent epimerase/dehydratase" evidence="1">
    <location>
        <begin position="9"/>
        <end position="221"/>
    </location>
</feature>
<dbReference type="Proteomes" id="UP000238288">
    <property type="component" value="Chromosome PCAR9a"/>
</dbReference>
<dbReference type="InterPro" id="IPR036291">
    <property type="entry name" value="NAD(P)-bd_dom_sf"/>
</dbReference>
<evidence type="ECO:0000313" key="5">
    <source>
        <dbReference type="Proteomes" id="UP000615003"/>
    </source>
</evidence>
<evidence type="ECO:0000313" key="3">
    <source>
        <dbReference type="EMBL" id="SOU41185.1"/>
    </source>
</evidence>
<dbReference type="EMBL" id="AQGW01000014">
    <property type="protein sequence ID" value="MBE0381338.1"/>
    <property type="molecule type" value="Genomic_DNA"/>
</dbReference>
<proteinExistence type="predicted"/>
<dbReference type="RefSeq" id="WP_104643653.1">
    <property type="nucleotide sequence ID" value="NZ_AQGW01000014.1"/>
</dbReference>
<dbReference type="OrthoDB" id="9801056at2"/>
<dbReference type="GeneID" id="93663843"/>
<dbReference type="CDD" id="cd08946">
    <property type="entry name" value="SDR_e"/>
    <property type="match status" value="1"/>
</dbReference>
<evidence type="ECO:0000313" key="4">
    <source>
        <dbReference type="Proteomes" id="UP000238288"/>
    </source>
</evidence>
<dbReference type="Gene3D" id="3.40.50.720">
    <property type="entry name" value="NAD(P)-binding Rossmann-like Domain"/>
    <property type="match status" value="1"/>
</dbReference>
<accession>A0A2K4XA39</accession>
<dbReference type="InterPro" id="IPR050177">
    <property type="entry name" value="Lipid_A_modif_metabolic_enz"/>
</dbReference>
<gene>
    <name evidence="3" type="ORF">PCAR9_A30354</name>
    <name evidence="2" type="ORF">PCARR_a3086</name>
</gene>
<sequence length="325" mass="36332">MSDEVLKGVVIFGGSGFIGSHLIDKLITQGCKKIISVDIKKPKVKRESVNYILADVRDLSSLEKFDGVEKIYNFAAIHTTPGHEHHEYYETNVCGAIEVCKYAERAGIEHIVFTSSISVYGPSEEQKTEETVLQPESSYGYSKMIAEKIHKEWLNKDLKNKRLVIVRPAVVFGPGEGGNFTRLATLLSKGIFIYPGRKNTIKACIYVDDLLEAINFAEEQNQTLITFNGAYHQGYTLEDIIITFQSNHFENVKTVMLPKAFVLGVAKTLRLFNAFNIGIHPDRVMKLVKSTDVYPGWLVSKGKKFDGGVEVALNKWSSATNGKFN</sequence>